<dbReference type="Gene3D" id="1.10.510.10">
    <property type="entry name" value="Transferase(Phosphotransferase) domain 1"/>
    <property type="match status" value="1"/>
</dbReference>
<organism evidence="5 6">
    <name type="scientific">Brassica cretica</name>
    <name type="common">Mustard</name>
    <dbReference type="NCBI Taxonomy" id="69181"/>
    <lineage>
        <taxon>Eukaryota</taxon>
        <taxon>Viridiplantae</taxon>
        <taxon>Streptophyta</taxon>
        <taxon>Embryophyta</taxon>
        <taxon>Tracheophyta</taxon>
        <taxon>Spermatophyta</taxon>
        <taxon>Magnoliopsida</taxon>
        <taxon>eudicotyledons</taxon>
        <taxon>Gunneridae</taxon>
        <taxon>Pentapetalae</taxon>
        <taxon>rosids</taxon>
        <taxon>malvids</taxon>
        <taxon>Brassicales</taxon>
        <taxon>Brassicaceae</taxon>
        <taxon>Brassiceae</taxon>
        <taxon>Brassica</taxon>
    </lineage>
</organism>
<gene>
    <name evidence="5" type="ORF">DY000_02044496</name>
</gene>
<protein>
    <recommendedName>
        <fullName evidence="7">Response regulatory domain-containing protein</fullName>
    </recommendedName>
</protein>
<keyword evidence="2" id="KW-0547">Nucleotide-binding</keyword>
<evidence type="ECO:0000313" key="6">
    <source>
        <dbReference type="Proteomes" id="UP000266723"/>
    </source>
</evidence>
<evidence type="ECO:0000256" key="2">
    <source>
        <dbReference type="ARBA" id="ARBA00022741"/>
    </source>
</evidence>
<evidence type="ECO:0000256" key="3">
    <source>
        <dbReference type="ARBA" id="ARBA00022777"/>
    </source>
</evidence>
<evidence type="ECO:0008006" key="7">
    <source>
        <dbReference type="Google" id="ProtNLM"/>
    </source>
</evidence>
<name>A0ABQ7F860_BRACR</name>
<dbReference type="PANTHER" id="PTHR47973">
    <property type="entry name" value="CYSTEINE-RICH RECEPTOR-LIKE PROTEIN KINASE 3"/>
    <property type="match status" value="1"/>
</dbReference>
<keyword evidence="4" id="KW-0067">ATP-binding</keyword>
<comment type="caution">
    <text evidence="5">The sequence shown here is derived from an EMBL/GenBank/DDBJ whole genome shotgun (WGS) entry which is preliminary data.</text>
</comment>
<dbReference type="InterPro" id="IPR052059">
    <property type="entry name" value="CR_Ser/Thr_kinase"/>
</dbReference>
<dbReference type="EMBL" id="QGKV02000297">
    <property type="protein sequence ID" value="KAF3611493.1"/>
    <property type="molecule type" value="Genomic_DNA"/>
</dbReference>
<evidence type="ECO:0000313" key="5">
    <source>
        <dbReference type="EMBL" id="KAF3611493.1"/>
    </source>
</evidence>
<evidence type="ECO:0000256" key="1">
    <source>
        <dbReference type="ARBA" id="ARBA00022679"/>
    </source>
</evidence>
<keyword evidence="6" id="KW-1185">Reference proteome</keyword>
<reference evidence="5 6" key="1">
    <citation type="journal article" date="2020" name="BMC Genomics">
        <title>Intraspecific diversification of the crop wild relative Brassica cretica Lam. using demographic model selection.</title>
        <authorList>
            <person name="Kioukis A."/>
            <person name="Michalopoulou V.A."/>
            <person name="Briers L."/>
            <person name="Pirintsos S."/>
            <person name="Studholme D.J."/>
            <person name="Pavlidis P."/>
            <person name="Sarris P.F."/>
        </authorList>
    </citation>
    <scope>NUCLEOTIDE SEQUENCE [LARGE SCALE GENOMIC DNA]</scope>
    <source>
        <strain evidence="6">cv. PFS-1207/04</strain>
    </source>
</reference>
<sequence>MRTFEAVSSLLRCSTSVPLPPLSLINPRINSNYGDVVNCPCRCTNTAEVRLKYDVKSTKKLCIAVKKEYIFSSACLLGNICAVTTANKAHTALELLRNNRNKFDLVISDLEIDLPVIILILELLTGRRLVEYGEDSFVILSDHVRVLLEQGNVLKCIDPTMEEEYSEDEVLPFLKLVLVCTSQIPSNLPTMAKIVQILQAISSSVPHYHRMLDSFSKSSVLI</sequence>
<evidence type="ECO:0000256" key="4">
    <source>
        <dbReference type="ARBA" id="ARBA00022840"/>
    </source>
</evidence>
<keyword evidence="3" id="KW-0418">Kinase</keyword>
<dbReference type="Proteomes" id="UP000266723">
    <property type="component" value="Unassembled WGS sequence"/>
</dbReference>
<accession>A0ABQ7F860</accession>
<proteinExistence type="predicted"/>
<keyword evidence="1" id="KW-0808">Transferase</keyword>